<dbReference type="InterPro" id="IPR007727">
    <property type="entry name" value="Spo12"/>
</dbReference>
<organism evidence="2 3">
    <name type="scientific">Viridothelium virens</name>
    <name type="common">Speckled blister lichen</name>
    <name type="synonym">Trypethelium virens</name>
    <dbReference type="NCBI Taxonomy" id="1048519"/>
    <lineage>
        <taxon>Eukaryota</taxon>
        <taxon>Fungi</taxon>
        <taxon>Dikarya</taxon>
        <taxon>Ascomycota</taxon>
        <taxon>Pezizomycotina</taxon>
        <taxon>Dothideomycetes</taxon>
        <taxon>Dothideomycetes incertae sedis</taxon>
        <taxon>Trypetheliales</taxon>
        <taxon>Trypetheliaceae</taxon>
        <taxon>Viridothelium</taxon>
    </lineage>
</organism>
<dbReference type="OrthoDB" id="5578329at2759"/>
<gene>
    <name evidence="2" type="ORF">EV356DRAFT_506363</name>
</gene>
<dbReference type="Pfam" id="PF05032">
    <property type="entry name" value="Spo12"/>
    <property type="match status" value="1"/>
</dbReference>
<evidence type="ECO:0000313" key="2">
    <source>
        <dbReference type="EMBL" id="KAF2231941.1"/>
    </source>
</evidence>
<dbReference type="AlphaFoldDB" id="A0A6A6H249"/>
<feature type="compositionally biased region" description="Basic and acidic residues" evidence="1">
    <location>
        <begin position="84"/>
        <end position="106"/>
    </location>
</feature>
<name>A0A6A6H249_VIRVR</name>
<evidence type="ECO:0000313" key="3">
    <source>
        <dbReference type="Proteomes" id="UP000800092"/>
    </source>
</evidence>
<proteinExistence type="predicted"/>
<accession>A0A6A6H249</accession>
<protein>
    <submittedName>
        <fullName evidence="2">Uncharacterized protein</fullName>
    </submittedName>
</protein>
<feature type="compositionally biased region" description="Polar residues" evidence="1">
    <location>
        <begin position="27"/>
        <end position="50"/>
    </location>
</feature>
<feature type="region of interest" description="Disordered" evidence="1">
    <location>
        <begin position="1"/>
        <end position="106"/>
    </location>
</feature>
<sequence length="106" mass="11782">MSENVPSTRDSNAQRQTSSPEKKVQSLHRQTLDGQLNSENKKGPQNTYVSPSDHILSPASQKLSTFKNKRLGQKAKPLSFLSKPDGDGDQAEKIQDTEEKTDRSDL</sequence>
<evidence type="ECO:0000256" key="1">
    <source>
        <dbReference type="SAM" id="MobiDB-lite"/>
    </source>
</evidence>
<keyword evidence="3" id="KW-1185">Reference proteome</keyword>
<dbReference type="EMBL" id="ML991821">
    <property type="protein sequence ID" value="KAF2231941.1"/>
    <property type="molecule type" value="Genomic_DNA"/>
</dbReference>
<reference evidence="2" key="1">
    <citation type="journal article" date="2020" name="Stud. Mycol.">
        <title>101 Dothideomycetes genomes: a test case for predicting lifestyles and emergence of pathogens.</title>
        <authorList>
            <person name="Haridas S."/>
            <person name="Albert R."/>
            <person name="Binder M."/>
            <person name="Bloem J."/>
            <person name="Labutti K."/>
            <person name="Salamov A."/>
            <person name="Andreopoulos B."/>
            <person name="Baker S."/>
            <person name="Barry K."/>
            <person name="Bills G."/>
            <person name="Bluhm B."/>
            <person name="Cannon C."/>
            <person name="Castanera R."/>
            <person name="Culley D."/>
            <person name="Daum C."/>
            <person name="Ezra D."/>
            <person name="Gonzalez J."/>
            <person name="Henrissat B."/>
            <person name="Kuo A."/>
            <person name="Liang C."/>
            <person name="Lipzen A."/>
            <person name="Lutzoni F."/>
            <person name="Magnuson J."/>
            <person name="Mondo S."/>
            <person name="Nolan M."/>
            <person name="Ohm R."/>
            <person name="Pangilinan J."/>
            <person name="Park H.-J."/>
            <person name="Ramirez L."/>
            <person name="Alfaro M."/>
            <person name="Sun H."/>
            <person name="Tritt A."/>
            <person name="Yoshinaga Y."/>
            <person name="Zwiers L.-H."/>
            <person name="Turgeon B."/>
            <person name="Goodwin S."/>
            <person name="Spatafora J."/>
            <person name="Crous P."/>
            <person name="Grigoriev I."/>
        </authorList>
    </citation>
    <scope>NUCLEOTIDE SEQUENCE</scope>
    <source>
        <strain evidence="2">Tuck. ex Michener</strain>
    </source>
</reference>
<feature type="compositionally biased region" description="Polar residues" evidence="1">
    <location>
        <begin position="1"/>
        <end position="19"/>
    </location>
</feature>
<dbReference type="Proteomes" id="UP000800092">
    <property type="component" value="Unassembled WGS sequence"/>
</dbReference>